<dbReference type="Proteomes" id="UP001497457">
    <property type="component" value="Chromosome 21rd"/>
</dbReference>
<dbReference type="InterPro" id="IPR001611">
    <property type="entry name" value="Leu-rich_rpt"/>
</dbReference>
<protein>
    <recommendedName>
        <fullName evidence="2">non-specific serine/threonine protein kinase</fullName>
        <ecNumber evidence="2">2.7.11.1</ecNumber>
    </recommendedName>
</protein>
<evidence type="ECO:0000256" key="7">
    <source>
        <dbReference type="ARBA" id="ARBA00022692"/>
    </source>
</evidence>
<dbReference type="FunFam" id="3.30.200.20:FF:000178">
    <property type="entry name" value="serine/threonine-protein kinase PBS1-like"/>
    <property type="match status" value="1"/>
</dbReference>
<evidence type="ECO:0000256" key="3">
    <source>
        <dbReference type="ARBA" id="ARBA00022527"/>
    </source>
</evidence>
<evidence type="ECO:0000256" key="8">
    <source>
        <dbReference type="ARBA" id="ARBA00022729"/>
    </source>
</evidence>
<dbReference type="InterPro" id="IPR017441">
    <property type="entry name" value="Protein_kinase_ATP_BS"/>
</dbReference>
<proteinExistence type="predicted"/>
<keyword evidence="11" id="KW-0418">Kinase</keyword>
<evidence type="ECO:0000256" key="13">
    <source>
        <dbReference type="ARBA" id="ARBA00022989"/>
    </source>
</evidence>
<dbReference type="InterPro" id="IPR011009">
    <property type="entry name" value="Kinase-like_dom_sf"/>
</dbReference>
<evidence type="ECO:0000256" key="14">
    <source>
        <dbReference type="ARBA" id="ARBA00023136"/>
    </source>
</evidence>
<evidence type="ECO:0000259" key="20">
    <source>
        <dbReference type="PROSITE" id="PS50011"/>
    </source>
</evidence>
<dbReference type="Gene3D" id="3.80.10.10">
    <property type="entry name" value="Ribonuclease Inhibitor"/>
    <property type="match status" value="1"/>
</dbReference>
<keyword evidence="13 19" id="KW-1133">Transmembrane helix</keyword>
<evidence type="ECO:0000256" key="2">
    <source>
        <dbReference type="ARBA" id="ARBA00012513"/>
    </source>
</evidence>
<evidence type="ECO:0000256" key="9">
    <source>
        <dbReference type="ARBA" id="ARBA00022737"/>
    </source>
</evidence>
<keyword evidence="10 18" id="KW-0547">Nucleotide-binding</keyword>
<keyword evidence="8" id="KW-0732">Signal</keyword>
<keyword evidence="15" id="KW-0675">Receptor</keyword>
<dbReference type="PROSITE" id="PS50011">
    <property type="entry name" value="PROTEIN_KINASE_DOM"/>
    <property type="match status" value="1"/>
</dbReference>
<evidence type="ECO:0000256" key="17">
    <source>
        <dbReference type="ARBA" id="ARBA00048679"/>
    </source>
</evidence>
<dbReference type="InterPro" id="IPR008271">
    <property type="entry name" value="Ser/Thr_kinase_AS"/>
</dbReference>
<keyword evidence="6" id="KW-0808">Transferase</keyword>
<dbReference type="FunFam" id="1.10.510.10:FF:000146">
    <property type="entry name" value="LRR receptor-like serine/threonine-protein kinase IOS1"/>
    <property type="match status" value="1"/>
</dbReference>
<dbReference type="PANTHER" id="PTHR45631:SF182">
    <property type="entry name" value="OS05G0246600 PROTEIN"/>
    <property type="match status" value="1"/>
</dbReference>
<reference evidence="22" key="1">
    <citation type="submission" date="2024-06" db="EMBL/GenBank/DDBJ databases">
        <authorList>
            <person name="Ryan C."/>
        </authorList>
    </citation>
    <scope>NUCLEOTIDE SEQUENCE [LARGE SCALE GENOMIC DNA]</scope>
</reference>
<dbReference type="AlphaFoldDB" id="A0ABC9AHT7"/>
<accession>A0ABC9AHT7</accession>
<comment type="subcellular location">
    <subcellularLocation>
        <location evidence="1">Cell membrane</location>
        <topology evidence="1">Single-pass membrane protein</topology>
    </subcellularLocation>
</comment>
<dbReference type="Gene3D" id="1.10.510.10">
    <property type="entry name" value="Transferase(Phosphotransferase) domain 1"/>
    <property type="match status" value="1"/>
</dbReference>
<keyword evidence="5" id="KW-0433">Leucine-rich repeat</keyword>
<dbReference type="PANTHER" id="PTHR45631">
    <property type="entry name" value="OS07G0107800 PROTEIN-RELATED"/>
    <property type="match status" value="1"/>
</dbReference>
<dbReference type="GO" id="GO:0004674">
    <property type="term" value="F:protein serine/threonine kinase activity"/>
    <property type="evidence" value="ECO:0007669"/>
    <property type="project" value="UniProtKB-KW"/>
</dbReference>
<gene>
    <name evidence="21" type="ORF">URODEC1_LOCUS55498</name>
</gene>
<dbReference type="GO" id="GO:0005524">
    <property type="term" value="F:ATP binding"/>
    <property type="evidence" value="ECO:0007669"/>
    <property type="project" value="UniProtKB-UniRule"/>
</dbReference>
<dbReference type="FunFam" id="3.80.10.10:FF:000129">
    <property type="entry name" value="Leucine-rich repeat receptor-like kinase"/>
    <property type="match status" value="1"/>
</dbReference>
<organism evidence="21 22">
    <name type="scientific">Urochloa decumbens</name>
    <dbReference type="NCBI Taxonomy" id="240449"/>
    <lineage>
        <taxon>Eukaryota</taxon>
        <taxon>Viridiplantae</taxon>
        <taxon>Streptophyta</taxon>
        <taxon>Embryophyta</taxon>
        <taxon>Tracheophyta</taxon>
        <taxon>Spermatophyta</taxon>
        <taxon>Magnoliopsida</taxon>
        <taxon>Liliopsida</taxon>
        <taxon>Poales</taxon>
        <taxon>Poaceae</taxon>
        <taxon>PACMAD clade</taxon>
        <taxon>Panicoideae</taxon>
        <taxon>Panicodae</taxon>
        <taxon>Paniceae</taxon>
        <taxon>Melinidinae</taxon>
        <taxon>Urochloa</taxon>
    </lineage>
</organism>
<dbReference type="EC" id="2.7.11.1" evidence="2"/>
<feature type="binding site" evidence="18">
    <location>
        <position position="656"/>
    </location>
    <ligand>
        <name>ATP</name>
        <dbReference type="ChEBI" id="CHEBI:30616"/>
    </ligand>
</feature>
<keyword evidence="3" id="KW-0723">Serine/threonine-protein kinase</keyword>
<evidence type="ECO:0000256" key="10">
    <source>
        <dbReference type="ARBA" id="ARBA00022741"/>
    </source>
</evidence>
<evidence type="ECO:0000256" key="12">
    <source>
        <dbReference type="ARBA" id="ARBA00022840"/>
    </source>
</evidence>
<dbReference type="Gene3D" id="3.30.200.20">
    <property type="entry name" value="Phosphorylase Kinase, domain 1"/>
    <property type="match status" value="1"/>
</dbReference>
<keyword evidence="9" id="KW-0677">Repeat</keyword>
<dbReference type="Pfam" id="PF13855">
    <property type="entry name" value="LRR_8"/>
    <property type="match status" value="1"/>
</dbReference>
<dbReference type="Gene3D" id="2.60.120.430">
    <property type="entry name" value="Galactose-binding lectin"/>
    <property type="match status" value="1"/>
</dbReference>
<dbReference type="InterPro" id="IPR032675">
    <property type="entry name" value="LRR_dom_sf"/>
</dbReference>
<dbReference type="Pfam" id="PF12819">
    <property type="entry name" value="Malectin_like"/>
    <property type="match status" value="1"/>
</dbReference>
<dbReference type="Pfam" id="PF07714">
    <property type="entry name" value="PK_Tyr_Ser-Thr"/>
    <property type="match status" value="1"/>
</dbReference>
<reference evidence="21 22" key="2">
    <citation type="submission" date="2024-10" db="EMBL/GenBank/DDBJ databases">
        <authorList>
            <person name="Ryan C."/>
        </authorList>
    </citation>
    <scope>NUCLEOTIDE SEQUENCE [LARGE SCALE GENOMIC DNA]</scope>
</reference>
<evidence type="ECO:0000256" key="4">
    <source>
        <dbReference type="ARBA" id="ARBA00022553"/>
    </source>
</evidence>
<comment type="catalytic activity">
    <reaction evidence="16">
        <text>L-threonyl-[protein] + ATP = O-phospho-L-threonyl-[protein] + ADP + H(+)</text>
        <dbReference type="Rhea" id="RHEA:46608"/>
        <dbReference type="Rhea" id="RHEA-COMP:11060"/>
        <dbReference type="Rhea" id="RHEA-COMP:11605"/>
        <dbReference type="ChEBI" id="CHEBI:15378"/>
        <dbReference type="ChEBI" id="CHEBI:30013"/>
        <dbReference type="ChEBI" id="CHEBI:30616"/>
        <dbReference type="ChEBI" id="CHEBI:61977"/>
        <dbReference type="ChEBI" id="CHEBI:456216"/>
        <dbReference type="EC" id="2.7.11.1"/>
    </reaction>
</comment>
<evidence type="ECO:0000256" key="15">
    <source>
        <dbReference type="ARBA" id="ARBA00023170"/>
    </source>
</evidence>
<dbReference type="InterPro" id="IPR000719">
    <property type="entry name" value="Prot_kinase_dom"/>
</dbReference>
<dbReference type="SMART" id="SM00220">
    <property type="entry name" value="S_TKc"/>
    <property type="match status" value="1"/>
</dbReference>
<comment type="catalytic activity">
    <reaction evidence="17">
        <text>L-seryl-[protein] + ATP = O-phospho-L-seryl-[protein] + ADP + H(+)</text>
        <dbReference type="Rhea" id="RHEA:17989"/>
        <dbReference type="Rhea" id="RHEA-COMP:9863"/>
        <dbReference type="Rhea" id="RHEA-COMP:11604"/>
        <dbReference type="ChEBI" id="CHEBI:15378"/>
        <dbReference type="ChEBI" id="CHEBI:29999"/>
        <dbReference type="ChEBI" id="CHEBI:30616"/>
        <dbReference type="ChEBI" id="CHEBI:83421"/>
        <dbReference type="ChEBI" id="CHEBI:456216"/>
        <dbReference type="EC" id="2.7.11.1"/>
    </reaction>
</comment>
<evidence type="ECO:0000256" key="16">
    <source>
        <dbReference type="ARBA" id="ARBA00047899"/>
    </source>
</evidence>
<keyword evidence="12 18" id="KW-0067">ATP-binding</keyword>
<dbReference type="PRINTS" id="PR00019">
    <property type="entry name" value="LEURICHRPT"/>
</dbReference>
<evidence type="ECO:0000256" key="5">
    <source>
        <dbReference type="ARBA" id="ARBA00022614"/>
    </source>
</evidence>
<evidence type="ECO:0000313" key="21">
    <source>
        <dbReference type="EMBL" id="CAL4980082.1"/>
    </source>
</evidence>
<keyword evidence="4" id="KW-0597">Phosphoprotein</keyword>
<evidence type="ECO:0000313" key="22">
    <source>
        <dbReference type="Proteomes" id="UP001497457"/>
    </source>
</evidence>
<keyword evidence="22" id="KW-1185">Reference proteome</keyword>
<dbReference type="EMBL" id="OZ075131">
    <property type="protein sequence ID" value="CAL4980082.1"/>
    <property type="molecule type" value="Genomic_DNA"/>
</dbReference>
<evidence type="ECO:0000256" key="19">
    <source>
        <dbReference type="SAM" id="Phobius"/>
    </source>
</evidence>
<keyword evidence="14 19" id="KW-0472">Membrane</keyword>
<dbReference type="GO" id="GO:0005886">
    <property type="term" value="C:plasma membrane"/>
    <property type="evidence" value="ECO:0007669"/>
    <property type="project" value="UniProtKB-SubCell"/>
</dbReference>
<feature type="domain" description="Protein kinase" evidence="20">
    <location>
        <begin position="628"/>
        <end position="906"/>
    </location>
</feature>
<feature type="transmembrane region" description="Helical" evidence="19">
    <location>
        <begin position="577"/>
        <end position="597"/>
    </location>
</feature>
<evidence type="ECO:0000256" key="11">
    <source>
        <dbReference type="ARBA" id="ARBA00022777"/>
    </source>
</evidence>
<dbReference type="SUPFAM" id="SSF52058">
    <property type="entry name" value="L domain-like"/>
    <property type="match status" value="1"/>
</dbReference>
<sequence length="947" mass="105252">MDIQHSHLSSVGCERKDIDDVYDHNKFEGEEEMPSRDRLVCVCTAKVILLLATSWSFIETIQGQLDNHGFVSIDCGYTANPKYSDDKTGITYLADVGFTDAGSIHPVYPENLQSDLADRYKTIRFFPNGTRNCYTIRSLPPGGKYLVRANFGYGNYDTLNRIPTFDLYLGVNYWTTVRIVNSSTAYIFETITVSPANYLQVCLVNKGLGTPFISGLDLRILQPNLYLNSTATQSLALLSFFRQSVGFGPNRYHFGTNYRHIRFPDDPYDRIWQRYEEVPTWTVPDAIEGVVKNSPNDTYGAPSAVMRSVSTPVNSSRMDLYWNLDSSMDADPNTKYLVVLYFAEVEILQQDEFRQFDVIVDDITLADAFSPQRMLTTALTGIVQGSGSHGISLVATSNSNKQPLISAMEIFLLRPMNESSTDSGDATAMMTIQTKFSVKRNWAGDPCSPIAFAWNGLNCSYTTSAPPRITALYMSSSRLIGEIDPSFGQLTLLQHLDLSHNNLSGPVPDFLGQLPSLTFLDLSSNNLGGSIPNNLLQRSQMGVLTLRVDNNPNLCTNHTCEPIPNVKKRKATLIAEIVAPVAVAILIMAIALLVILCKKRKNRQGRARASNPLESRRFKYKELKVITDDFKNIIGKGGFGLVYIGKLEDGTLVAVKMRSQTSSQGNTEFLAEARHLARVHHKNLVLLIGYCKDRKHLGLVYEYMDGGNLESRLKGDGSSHAETPLTWQQRLKIALDSAYGLEYLHKSCSPPLIHRDVKTQNILLTSNLEAKIADFGLTRAFSSETKTHTTTRPAGTLGYLDPEYYNTSHLSEKSDVFSFGVVLLVLITGRPAIFTLNNTERTNLAHWVQVRLSEGDIESVVDPRIRGYCDVNSLWKVAELALRCTERAGRDRPTMAEVVDGLRESLHLEGSLHSMRCGSIRTNGSAGAEVESIGALESEQIGETLPR</sequence>
<dbReference type="PROSITE" id="PS00107">
    <property type="entry name" value="PROTEIN_KINASE_ATP"/>
    <property type="match status" value="1"/>
</dbReference>
<name>A0ABC9AHT7_9POAL</name>
<evidence type="ECO:0000256" key="1">
    <source>
        <dbReference type="ARBA" id="ARBA00004162"/>
    </source>
</evidence>
<evidence type="ECO:0000256" key="6">
    <source>
        <dbReference type="ARBA" id="ARBA00022679"/>
    </source>
</evidence>
<dbReference type="PROSITE" id="PS00108">
    <property type="entry name" value="PROTEIN_KINASE_ST"/>
    <property type="match status" value="1"/>
</dbReference>
<evidence type="ECO:0000256" key="18">
    <source>
        <dbReference type="PROSITE-ProRule" id="PRU10141"/>
    </source>
</evidence>
<keyword evidence="7 19" id="KW-0812">Transmembrane</keyword>
<dbReference type="InterPro" id="IPR024788">
    <property type="entry name" value="Malectin-like_Carb-bd_dom"/>
</dbReference>
<dbReference type="SUPFAM" id="SSF56112">
    <property type="entry name" value="Protein kinase-like (PK-like)"/>
    <property type="match status" value="1"/>
</dbReference>
<dbReference type="InterPro" id="IPR001245">
    <property type="entry name" value="Ser-Thr/Tyr_kinase_cat_dom"/>
</dbReference>
<dbReference type="CDD" id="cd14066">
    <property type="entry name" value="STKc_IRAK"/>
    <property type="match status" value="1"/>
</dbReference>